<evidence type="ECO:0000256" key="4">
    <source>
        <dbReference type="ARBA" id="ARBA00022475"/>
    </source>
</evidence>
<reference evidence="10" key="1">
    <citation type="journal article" date="2008" name="ISME J.">
        <title>Genomic patterns of recombination, clonal divergence and environment in marine microbial populations.</title>
        <authorList>
            <person name="Konstantinidis K.T."/>
            <person name="Delong E.F."/>
        </authorList>
    </citation>
    <scope>NUCLEOTIDE SEQUENCE</scope>
</reference>
<dbReference type="PANTHER" id="PTHR42929:SF5">
    <property type="entry name" value="ABC TRANSPORTER PERMEASE PROTEIN"/>
    <property type="match status" value="1"/>
</dbReference>
<protein>
    <submittedName>
        <fullName evidence="10">Putative binding-protein-dependent transport system inner membrane component</fullName>
    </submittedName>
</protein>
<dbReference type="GO" id="GO:0005886">
    <property type="term" value="C:plasma membrane"/>
    <property type="evidence" value="ECO:0007669"/>
    <property type="project" value="UniProtKB-SubCell"/>
</dbReference>
<keyword evidence="6 8" id="KW-1133">Transmembrane helix</keyword>
<feature type="domain" description="ABC transmembrane type-1" evidence="9">
    <location>
        <begin position="199"/>
        <end position="407"/>
    </location>
</feature>
<keyword evidence="5 8" id="KW-0812">Transmembrane</keyword>
<feature type="transmembrane region" description="Helical" evidence="8">
    <location>
        <begin position="384"/>
        <end position="407"/>
    </location>
</feature>
<evidence type="ECO:0000256" key="7">
    <source>
        <dbReference type="ARBA" id="ARBA00023136"/>
    </source>
</evidence>
<evidence type="ECO:0000313" key="10">
    <source>
        <dbReference type="EMBL" id="ABZ06199.1"/>
    </source>
</evidence>
<evidence type="ECO:0000256" key="5">
    <source>
        <dbReference type="ARBA" id="ARBA00022692"/>
    </source>
</evidence>
<keyword evidence="3" id="KW-0813">Transport</keyword>
<organism evidence="10">
    <name type="scientific">uncultured marine microorganism HF4000_007D16</name>
    <dbReference type="NCBI Taxonomy" id="455510"/>
    <lineage>
        <taxon>unclassified sequences</taxon>
        <taxon>environmental samples</taxon>
    </lineage>
</organism>
<evidence type="ECO:0000256" key="3">
    <source>
        <dbReference type="ARBA" id="ARBA00022448"/>
    </source>
</evidence>
<dbReference type="SUPFAM" id="SSF161098">
    <property type="entry name" value="MetI-like"/>
    <property type="match status" value="1"/>
</dbReference>
<dbReference type="PROSITE" id="PS50928">
    <property type="entry name" value="ABC_TM1"/>
    <property type="match status" value="1"/>
</dbReference>
<name>B3T0U0_9ZZZZ</name>
<evidence type="ECO:0000256" key="6">
    <source>
        <dbReference type="ARBA" id="ARBA00022989"/>
    </source>
</evidence>
<feature type="transmembrane region" description="Helical" evidence="8">
    <location>
        <begin position="288"/>
        <end position="308"/>
    </location>
</feature>
<evidence type="ECO:0000256" key="8">
    <source>
        <dbReference type="SAM" id="Phobius"/>
    </source>
</evidence>
<dbReference type="AlphaFoldDB" id="B3T0U0"/>
<dbReference type="Gene3D" id="1.10.3720.10">
    <property type="entry name" value="MetI-like"/>
    <property type="match status" value="1"/>
</dbReference>
<dbReference type="CDD" id="cd06261">
    <property type="entry name" value="TM_PBP2"/>
    <property type="match status" value="1"/>
</dbReference>
<dbReference type="GO" id="GO:0055085">
    <property type="term" value="P:transmembrane transport"/>
    <property type="evidence" value="ECO:0007669"/>
    <property type="project" value="InterPro"/>
</dbReference>
<evidence type="ECO:0000259" key="9">
    <source>
        <dbReference type="PROSITE" id="PS50928"/>
    </source>
</evidence>
<evidence type="ECO:0000256" key="1">
    <source>
        <dbReference type="ARBA" id="ARBA00004651"/>
    </source>
</evidence>
<accession>B3T0U0</accession>
<dbReference type="InterPro" id="IPR035906">
    <property type="entry name" value="MetI-like_sf"/>
</dbReference>
<evidence type="ECO:0000256" key="2">
    <source>
        <dbReference type="ARBA" id="ARBA00007069"/>
    </source>
</evidence>
<dbReference type="PANTHER" id="PTHR42929">
    <property type="entry name" value="INNER MEMBRANE ABC TRANSPORTER PERMEASE PROTEIN YDCU-RELATED-RELATED"/>
    <property type="match status" value="1"/>
</dbReference>
<feature type="transmembrane region" description="Helical" evidence="8">
    <location>
        <begin position="234"/>
        <end position="257"/>
    </location>
</feature>
<comment type="subcellular location">
    <subcellularLocation>
        <location evidence="1">Cell membrane</location>
        <topology evidence="1">Multi-pass membrane protein</topology>
    </subcellularLocation>
</comment>
<keyword evidence="7 8" id="KW-0472">Membrane</keyword>
<dbReference type="InterPro" id="IPR000515">
    <property type="entry name" value="MetI-like"/>
</dbReference>
<sequence>MNQAQTESGPILTTDGIPLKVSLKKSERKNKIRAFLLVAPLLVFILVTFLIPIGDMLARSIDDRQINTVFPKTFEVYKKWDRQDLPSEELYKTMFFEVKNSEGFQIGKASTRMNYSKSGWKSLLKKSKRKFKKIEEGPYKEQMIAAEKRWGDIEYWKALGVMVDPTTVGYYLNAVDLKFDSNKEIIQQPENRRIYNHIWYKTFKVSVLVMFFCLILGYPIAYLLATLPLRYSNLLMICVLLPFWTSLLVRTVAWMVMLQQKGVLNNLLVMSHLIADDNRWQLMYNQTAVIIVMTQILLPFMVLPMYSVMKTIPPTYMRAALNLGASPLHAFWKVYMPNSVPGISAGCMLVFIIAIGYYITPELVGGKDGQMVGNWIAYHLKTTLNWGLCASLGAILLAVMTVLYWAYNKVVGIENIKLG</sequence>
<dbReference type="Pfam" id="PF00528">
    <property type="entry name" value="BPD_transp_1"/>
    <property type="match status" value="1"/>
</dbReference>
<comment type="similarity">
    <text evidence="2">Belongs to the binding-protein-dependent transport system permease family. CysTW subfamily.</text>
</comment>
<feature type="transmembrane region" description="Helical" evidence="8">
    <location>
        <begin position="34"/>
        <end position="54"/>
    </location>
</feature>
<dbReference type="EMBL" id="EU016569">
    <property type="protein sequence ID" value="ABZ06199.1"/>
    <property type="molecule type" value="Genomic_DNA"/>
</dbReference>
<feature type="transmembrane region" description="Helical" evidence="8">
    <location>
        <begin position="340"/>
        <end position="359"/>
    </location>
</feature>
<gene>
    <name evidence="10" type="ORF">ALOHA_HF4000007D16ctg1g8</name>
</gene>
<keyword evidence="4" id="KW-1003">Cell membrane</keyword>
<proteinExistence type="inferred from homology"/>
<feature type="transmembrane region" description="Helical" evidence="8">
    <location>
        <begin position="205"/>
        <end position="227"/>
    </location>
</feature>